<dbReference type="AlphaFoldDB" id="A0A1B3BBP1"/>
<feature type="compositionally biased region" description="Acidic residues" evidence="5">
    <location>
        <begin position="272"/>
        <end position="281"/>
    </location>
</feature>
<accession>A0A1B3BBP1</accession>
<protein>
    <submittedName>
        <fullName evidence="6">Chromosome segregation and condensation protein, ScpB</fullName>
    </submittedName>
</protein>
<dbReference type="Pfam" id="PF04079">
    <property type="entry name" value="SMC_ScpB"/>
    <property type="match status" value="1"/>
</dbReference>
<sequence>MSMNIEKIKCVIEAALMAAGSSLSKERMVQLFSEEEKVQTADVTKALELLQKETEGRGVELIEVATGYRYQARQDYAEWIAKLWEERPSRYSRALLETLALIAYRQPTTRSDIEQVRGVGVSSSIVKTLLEREWIRVVGHRDVPGKPALYATTKQFLDYFGLKSLDELPSLAEIKDLDNLNPELKFDGDTEEKVDDGDEVGLGNAGTHSQAENEDDSDDETMSETSVEEGSEEVHQSLDEGTAEEKPDGFEETDSFTPAENAEQESSKESFEAEDEADDTEEQSKELQN</sequence>
<evidence type="ECO:0000256" key="1">
    <source>
        <dbReference type="ARBA" id="ARBA00022490"/>
    </source>
</evidence>
<feature type="compositionally biased region" description="Basic and acidic residues" evidence="5">
    <location>
        <begin position="232"/>
        <end position="249"/>
    </location>
</feature>
<dbReference type="Proteomes" id="UP000094147">
    <property type="component" value="Chromosome"/>
</dbReference>
<evidence type="ECO:0000256" key="2">
    <source>
        <dbReference type="ARBA" id="ARBA00022618"/>
    </source>
</evidence>
<dbReference type="SUPFAM" id="SSF46785">
    <property type="entry name" value="Winged helix' DNA-binding domain"/>
    <property type="match status" value="2"/>
</dbReference>
<dbReference type="PANTHER" id="PTHR34298:SF2">
    <property type="entry name" value="SEGREGATION AND CONDENSATION PROTEIN B"/>
    <property type="match status" value="1"/>
</dbReference>
<evidence type="ECO:0000256" key="3">
    <source>
        <dbReference type="ARBA" id="ARBA00022829"/>
    </source>
</evidence>
<keyword evidence="4" id="KW-0131">Cell cycle</keyword>
<dbReference type="OrthoDB" id="9806226at2"/>
<feature type="compositionally biased region" description="Acidic residues" evidence="5">
    <location>
        <begin position="212"/>
        <end position="231"/>
    </location>
</feature>
<dbReference type="InterPro" id="IPR005234">
    <property type="entry name" value="ScpB_csome_segregation"/>
</dbReference>
<dbReference type="KEGG" id="ksd:KS2013_1498"/>
<gene>
    <name evidence="6" type="ORF">KS2013_1498</name>
</gene>
<dbReference type="STRING" id="1144748.KS2013_1498"/>
<proteinExistence type="predicted"/>
<dbReference type="RefSeq" id="WP_156768982.1">
    <property type="nucleotide sequence ID" value="NZ_CP012418.1"/>
</dbReference>
<dbReference type="PATRIC" id="fig|1144748.3.peg.1509"/>
<dbReference type="EMBL" id="CP012418">
    <property type="protein sequence ID" value="AOE50210.1"/>
    <property type="molecule type" value="Genomic_DNA"/>
</dbReference>
<dbReference type="InterPro" id="IPR036390">
    <property type="entry name" value="WH_DNA-bd_sf"/>
</dbReference>
<dbReference type="PANTHER" id="PTHR34298">
    <property type="entry name" value="SEGREGATION AND CONDENSATION PROTEIN B"/>
    <property type="match status" value="1"/>
</dbReference>
<dbReference type="NCBIfam" id="TIGR00281">
    <property type="entry name" value="SMC-Scp complex subunit ScpB"/>
    <property type="match status" value="1"/>
</dbReference>
<dbReference type="Gene3D" id="1.10.10.10">
    <property type="entry name" value="Winged helix-like DNA-binding domain superfamily/Winged helix DNA-binding domain"/>
    <property type="match status" value="2"/>
</dbReference>
<dbReference type="InterPro" id="IPR036388">
    <property type="entry name" value="WH-like_DNA-bd_sf"/>
</dbReference>
<keyword evidence="1" id="KW-0963">Cytoplasm</keyword>
<keyword evidence="7" id="KW-1185">Reference proteome</keyword>
<dbReference type="GO" id="GO:0051301">
    <property type="term" value="P:cell division"/>
    <property type="evidence" value="ECO:0007669"/>
    <property type="project" value="UniProtKB-KW"/>
</dbReference>
<feature type="region of interest" description="Disordered" evidence="5">
    <location>
        <begin position="181"/>
        <end position="289"/>
    </location>
</feature>
<keyword evidence="2" id="KW-0132">Cell division</keyword>
<feature type="compositionally biased region" description="Acidic residues" evidence="5">
    <location>
        <begin position="189"/>
        <end position="199"/>
    </location>
</feature>
<keyword evidence="3" id="KW-0159">Chromosome partition</keyword>
<evidence type="ECO:0000256" key="5">
    <source>
        <dbReference type="SAM" id="MobiDB-lite"/>
    </source>
</evidence>
<name>A0A1B3BBP1_9GAMM</name>
<evidence type="ECO:0000256" key="4">
    <source>
        <dbReference type="ARBA" id="ARBA00023306"/>
    </source>
</evidence>
<evidence type="ECO:0000313" key="7">
    <source>
        <dbReference type="Proteomes" id="UP000094147"/>
    </source>
</evidence>
<reference evidence="7" key="1">
    <citation type="submission" date="2015-08" db="EMBL/GenBank/DDBJ databases">
        <authorList>
            <person name="Kim K.M."/>
        </authorList>
    </citation>
    <scope>NUCLEOTIDE SEQUENCE [LARGE SCALE GENOMIC DNA]</scope>
    <source>
        <strain evidence="7">KCTC 23892</strain>
    </source>
</reference>
<dbReference type="GO" id="GO:0051304">
    <property type="term" value="P:chromosome separation"/>
    <property type="evidence" value="ECO:0007669"/>
    <property type="project" value="InterPro"/>
</dbReference>
<evidence type="ECO:0000313" key="6">
    <source>
        <dbReference type="EMBL" id="AOE50210.1"/>
    </source>
</evidence>
<organism evidence="6 7">
    <name type="scientific">Kangiella sediminilitoris</name>
    <dbReference type="NCBI Taxonomy" id="1144748"/>
    <lineage>
        <taxon>Bacteria</taxon>
        <taxon>Pseudomonadati</taxon>
        <taxon>Pseudomonadota</taxon>
        <taxon>Gammaproteobacteria</taxon>
        <taxon>Kangiellales</taxon>
        <taxon>Kangiellaceae</taxon>
        <taxon>Kangiella</taxon>
    </lineage>
</organism>